<dbReference type="PANTHER" id="PTHR43135">
    <property type="entry name" value="ALPHA-D-RIBOSE 1-METHYLPHOSPHONATE 5-TRIPHOSPHATE DIPHOSPHATASE"/>
    <property type="match status" value="1"/>
</dbReference>
<keyword evidence="3" id="KW-0862">Zinc</keyword>
<evidence type="ECO:0000256" key="3">
    <source>
        <dbReference type="ARBA" id="ARBA00022833"/>
    </source>
</evidence>
<reference evidence="6" key="2">
    <citation type="submission" date="2021-09" db="EMBL/GenBank/DDBJ databases">
        <authorList>
            <person name="Gilroy R."/>
        </authorList>
    </citation>
    <scope>NUCLEOTIDE SEQUENCE</scope>
    <source>
        <strain evidence="6">CHK171-7178</strain>
    </source>
</reference>
<protein>
    <submittedName>
        <fullName evidence="6">Amidohydrolase family protein</fullName>
    </submittedName>
</protein>
<evidence type="ECO:0000259" key="5">
    <source>
        <dbReference type="Pfam" id="PF22039"/>
    </source>
</evidence>
<dbReference type="SUPFAM" id="SSF51338">
    <property type="entry name" value="Composite domain of metallo-dependent hydrolases"/>
    <property type="match status" value="1"/>
</dbReference>
<dbReference type="AlphaFoldDB" id="A0A921KDM3"/>
<evidence type="ECO:0000313" key="7">
    <source>
        <dbReference type="Proteomes" id="UP000698173"/>
    </source>
</evidence>
<organism evidence="6 7">
    <name type="scientific">Sporosarcina psychrophila</name>
    <name type="common">Bacillus psychrophilus</name>
    <dbReference type="NCBI Taxonomy" id="1476"/>
    <lineage>
        <taxon>Bacteria</taxon>
        <taxon>Bacillati</taxon>
        <taxon>Bacillota</taxon>
        <taxon>Bacilli</taxon>
        <taxon>Bacillales</taxon>
        <taxon>Caryophanaceae</taxon>
        <taxon>Sporosarcina</taxon>
    </lineage>
</organism>
<dbReference type="InterPro" id="IPR051781">
    <property type="entry name" value="Metallo-dep_Hydrolase"/>
</dbReference>
<accession>A0A921KDM3</accession>
<dbReference type="InterPro" id="IPR054418">
    <property type="entry name" value="MQNX/HUTI_composite_N"/>
</dbReference>
<dbReference type="PANTHER" id="PTHR43135:SF3">
    <property type="entry name" value="ALPHA-D-RIBOSE 1-METHYLPHOSPHONATE 5-TRIPHOSPHATE DIPHOSPHATASE"/>
    <property type="match status" value="1"/>
</dbReference>
<gene>
    <name evidence="6" type="ORF">K8V56_11035</name>
</gene>
<dbReference type="InterPro" id="IPR011059">
    <property type="entry name" value="Metal-dep_hydrolase_composite"/>
</dbReference>
<dbReference type="Gene3D" id="2.30.40.10">
    <property type="entry name" value="Urease, subunit C, domain 1"/>
    <property type="match status" value="2"/>
</dbReference>
<dbReference type="GO" id="GO:0046872">
    <property type="term" value="F:metal ion binding"/>
    <property type="evidence" value="ECO:0007669"/>
    <property type="project" value="UniProtKB-KW"/>
</dbReference>
<dbReference type="GO" id="GO:0016810">
    <property type="term" value="F:hydrolase activity, acting on carbon-nitrogen (but not peptide) bonds"/>
    <property type="evidence" value="ECO:0007669"/>
    <property type="project" value="InterPro"/>
</dbReference>
<reference evidence="6" key="1">
    <citation type="journal article" date="2021" name="PeerJ">
        <title>Extensive microbial diversity within the chicken gut microbiome revealed by metagenomics and culture.</title>
        <authorList>
            <person name="Gilroy R."/>
            <person name="Ravi A."/>
            <person name="Getino M."/>
            <person name="Pursley I."/>
            <person name="Horton D.L."/>
            <person name="Alikhan N.F."/>
            <person name="Baker D."/>
            <person name="Gharbi K."/>
            <person name="Hall N."/>
            <person name="Watson M."/>
            <person name="Adriaenssens E.M."/>
            <person name="Foster-Nyarko E."/>
            <person name="Jarju S."/>
            <person name="Secka A."/>
            <person name="Antonio M."/>
            <person name="Oren A."/>
            <person name="Chaudhuri R.R."/>
            <person name="La Ragione R."/>
            <person name="Hildebrand F."/>
            <person name="Pallen M.J."/>
        </authorList>
    </citation>
    <scope>NUCLEOTIDE SEQUENCE</scope>
    <source>
        <strain evidence="6">CHK171-7178</strain>
    </source>
</reference>
<dbReference type="Gene3D" id="3.20.20.140">
    <property type="entry name" value="Metal-dependent hydrolases"/>
    <property type="match status" value="2"/>
</dbReference>
<dbReference type="SUPFAM" id="SSF51556">
    <property type="entry name" value="Metallo-dependent hydrolases"/>
    <property type="match status" value="1"/>
</dbReference>
<comment type="caution">
    <text evidence="6">The sequence shown here is derived from an EMBL/GenBank/DDBJ whole genome shotgun (WGS) entry which is preliminary data.</text>
</comment>
<dbReference type="Pfam" id="PF01979">
    <property type="entry name" value="Amidohydro_1"/>
    <property type="match status" value="1"/>
</dbReference>
<evidence type="ECO:0000256" key="2">
    <source>
        <dbReference type="ARBA" id="ARBA00022801"/>
    </source>
</evidence>
<evidence type="ECO:0000256" key="1">
    <source>
        <dbReference type="ARBA" id="ARBA00022723"/>
    </source>
</evidence>
<proteinExistence type="predicted"/>
<feature type="domain" description="Aminodeoxyfutalosine deaminase/Imidazolonepropionase-like composite" evidence="5">
    <location>
        <begin position="25"/>
        <end position="48"/>
    </location>
</feature>
<evidence type="ECO:0000313" key="6">
    <source>
        <dbReference type="EMBL" id="HJF32291.1"/>
    </source>
</evidence>
<sequence>MKSHRYIVRGKKVVTVSKLGTINNGAFAVEDGKILAVGKWKELQEHYPSLPVIDYSDYVITPSLVDCHTHLLEFAPSSLYSTSPENHFAVGKALLLSALSSGITALGEQICGHPFCDFTVSDYRSAVLDIPLDVSFATTSISIGFEKLVHYTAITQSQAIEKKELVNPYVVQRIALASDYPGENIFINATPANFTTDEVPRAGEIIYTLEELRQIVEIYHQSGKKIGAHVAGEVALQMALEARVDVLHHAHGITEQLMEKVAEQQVKVVATPMGGTHLCPNSPEEILKLMNNNIGVSISTDSYLPPYQGISWLPFQDQTLKGPDVMMLIANPAMQLLKQHNYDENEILAMLTAHPAEILGKEDCFGRLEWGLDANFLVAEGVPGLEITEIEKIRQVFFRGEKVID</sequence>
<dbReference type="Pfam" id="PF22039">
    <property type="entry name" value="HUTI_composite_bact"/>
    <property type="match status" value="1"/>
</dbReference>
<dbReference type="Proteomes" id="UP000698173">
    <property type="component" value="Unassembled WGS sequence"/>
</dbReference>
<dbReference type="InterPro" id="IPR006680">
    <property type="entry name" value="Amidohydro-rel"/>
</dbReference>
<feature type="domain" description="Amidohydrolase-related" evidence="4">
    <location>
        <begin position="59"/>
        <end position="401"/>
    </location>
</feature>
<keyword evidence="2" id="KW-0378">Hydrolase</keyword>
<name>A0A921KDM3_SPOPS</name>
<keyword evidence="1" id="KW-0479">Metal-binding</keyword>
<dbReference type="EMBL" id="DYWT01000183">
    <property type="protein sequence ID" value="HJF32291.1"/>
    <property type="molecule type" value="Genomic_DNA"/>
</dbReference>
<dbReference type="InterPro" id="IPR032466">
    <property type="entry name" value="Metal_Hydrolase"/>
</dbReference>
<evidence type="ECO:0000259" key="4">
    <source>
        <dbReference type="Pfam" id="PF01979"/>
    </source>
</evidence>